<accession>A0AA87K8W2</accession>
<dbReference type="Proteomes" id="UP000004393">
    <property type="component" value="Unassembled WGS sequence"/>
</dbReference>
<protein>
    <submittedName>
        <fullName evidence="1">Uncharacterized protein</fullName>
    </submittedName>
</protein>
<gene>
    <name evidence="1" type="ORF">HMPREF9478_00163</name>
</gene>
<evidence type="ECO:0000313" key="1">
    <source>
        <dbReference type="EMBL" id="EHG31507.1"/>
    </source>
</evidence>
<name>A0AA87K8W2_9ENTE</name>
<keyword evidence="2" id="KW-1185">Reference proteome</keyword>
<comment type="caution">
    <text evidence="1">The sequence shown here is derived from an EMBL/GenBank/DDBJ whole genome shotgun (WGS) entry which is preliminary data.</text>
</comment>
<proteinExistence type="predicted"/>
<reference evidence="1 2" key="1">
    <citation type="submission" date="2011-10" db="EMBL/GenBank/DDBJ databases">
        <title>The Genome Sequence of Enterococcus saccharolyticus 30_1.</title>
        <authorList>
            <consortium name="The Broad Institute Genome Sequencing Platform"/>
            <person name="Earl A."/>
            <person name="Ward D."/>
            <person name="Feldgarden M."/>
            <person name="Gevers D."/>
            <person name="Daigneault M."/>
            <person name="Strauss J."/>
            <person name="Allen-Vercoe E."/>
            <person name="Young S.K."/>
            <person name="Zeng Q."/>
            <person name="Gargeya S."/>
            <person name="Fitzgerald M."/>
            <person name="Haas B."/>
            <person name="Abouelleil A."/>
            <person name="Alvarado L."/>
            <person name="Arachchi H.M."/>
            <person name="Berlin A."/>
            <person name="Brown A."/>
            <person name="Chapman S.B."/>
            <person name="Chen Z."/>
            <person name="Dunbar C."/>
            <person name="Freedman E."/>
            <person name="Gearin G."/>
            <person name="Gellesch M."/>
            <person name="Goldberg J."/>
            <person name="Griggs A."/>
            <person name="Gujja S."/>
            <person name="Heiman D."/>
            <person name="Howarth C."/>
            <person name="Larson L."/>
            <person name="Lui A."/>
            <person name="MacDonald P.J.P."/>
            <person name="Montmayeur A."/>
            <person name="Murphy C."/>
            <person name="Neiman D."/>
            <person name="Pearson M."/>
            <person name="Priest M."/>
            <person name="Roberts A."/>
            <person name="Saif S."/>
            <person name="Shea T."/>
            <person name="Shenoy N."/>
            <person name="Sisk P."/>
            <person name="Stolte C."/>
            <person name="Sykes S."/>
            <person name="Wortman J."/>
            <person name="Nusbaum C."/>
            <person name="Birren B."/>
        </authorList>
    </citation>
    <scope>NUCLEOTIDE SEQUENCE [LARGE SCALE GENOMIC DNA]</scope>
    <source>
        <strain evidence="1 2">30_1</strain>
    </source>
</reference>
<dbReference type="EMBL" id="ADLY01000005">
    <property type="protein sequence ID" value="EHG31507.1"/>
    <property type="molecule type" value="Genomic_DNA"/>
</dbReference>
<organism evidence="1 2">
    <name type="scientific">Enterococcus saccharolyticus 30_1</name>
    <dbReference type="NCBI Taxonomy" id="742813"/>
    <lineage>
        <taxon>Bacteria</taxon>
        <taxon>Bacillati</taxon>
        <taxon>Bacillota</taxon>
        <taxon>Bacilli</taxon>
        <taxon>Lactobacillales</taxon>
        <taxon>Enterococcaceae</taxon>
        <taxon>Enterococcus</taxon>
    </lineage>
</organism>
<evidence type="ECO:0000313" key="2">
    <source>
        <dbReference type="Proteomes" id="UP000004393"/>
    </source>
</evidence>
<dbReference type="AlphaFoldDB" id="A0AA87K8W2"/>
<sequence length="38" mass="4664">MAFLLLHNYMDFIENFEFSEWNNLKVLTKFFKGAILMF</sequence>